<organism evidence="2 3">
    <name type="scientific">Novosphingobium bradum</name>
    <dbReference type="NCBI Taxonomy" id="1737444"/>
    <lineage>
        <taxon>Bacteria</taxon>
        <taxon>Pseudomonadati</taxon>
        <taxon>Pseudomonadota</taxon>
        <taxon>Alphaproteobacteria</taxon>
        <taxon>Sphingomonadales</taxon>
        <taxon>Sphingomonadaceae</taxon>
        <taxon>Novosphingobium</taxon>
    </lineage>
</organism>
<feature type="transmembrane region" description="Helical" evidence="1">
    <location>
        <begin position="21"/>
        <end position="38"/>
    </location>
</feature>
<keyword evidence="3" id="KW-1185">Reference proteome</keyword>
<name>A0ABV7IRW0_9SPHN</name>
<gene>
    <name evidence="2" type="ORF">ACFOD9_06790</name>
</gene>
<evidence type="ECO:0000313" key="2">
    <source>
        <dbReference type="EMBL" id="MFC3173951.1"/>
    </source>
</evidence>
<evidence type="ECO:0000313" key="3">
    <source>
        <dbReference type="Proteomes" id="UP001595604"/>
    </source>
</evidence>
<protein>
    <submittedName>
        <fullName evidence="2">Uncharacterized protein</fullName>
    </submittedName>
</protein>
<keyword evidence="1" id="KW-0812">Transmembrane</keyword>
<dbReference type="Proteomes" id="UP001595604">
    <property type="component" value="Unassembled WGS sequence"/>
</dbReference>
<dbReference type="RefSeq" id="WP_379509331.1">
    <property type="nucleotide sequence ID" value="NZ_JBHRTQ010000007.1"/>
</dbReference>
<dbReference type="EMBL" id="JBHRTQ010000007">
    <property type="protein sequence ID" value="MFC3173951.1"/>
    <property type="molecule type" value="Genomic_DNA"/>
</dbReference>
<keyword evidence="1" id="KW-1133">Transmembrane helix</keyword>
<proteinExistence type="predicted"/>
<accession>A0ABV7IRW0</accession>
<evidence type="ECO:0000256" key="1">
    <source>
        <dbReference type="SAM" id="Phobius"/>
    </source>
</evidence>
<comment type="caution">
    <text evidence="2">The sequence shown here is derived from an EMBL/GenBank/DDBJ whole genome shotgun (WGS) entry which is preliminary data.</text>
</comment>
<keyword evidence="1" id="KW-0472">Membrane</keyword>
<sequence length="74" mass="8251">MFAAIQRTWGYDWGYLQKLPVETWLNIAIFVLFCGSRYRSKCMKLNGYSATLASAGGVSQGWRILPGQNRASSG</sequence>
<reference evidence="3" key="1">
    <citation type="journal article" date="2019" name="Int. J. Syst. Evol. Microbiol.">
        <title>The Global Catalogue of Microorganisms (GCM) 10K type strain sequencing project: providing services to taxonomists for standard genome sequencing and annotation.</title>
        <authorList>
            <consortium name="The Broad Institute Genomics Platform"/>
            <consortium name="The Broad Institute Genome Sequencing Center for Infectious Disease"/>
            <person name="Wu L."/>
            <person name="Ma J."/>
        </authorList>
    </citation>
    <scope>NUCLEOTIDE SEQUENCE [LARGE SCALE GENOMIC DNA]</scope>
    <source>
        <strain evidence="3">KCTC 42984</strain>
    </source>
</reference>